<dbReference type="EMBL" id="LUKY01000026">
    <property type="protein sequence ID" value="OIZ96246.1"/>
    <property type="molecule type" value="Genomic_DNA"/>
</dbReference>
<comment type="caution">
    <text evidence="1">The sequence shown here is derived from an EMBL/GenBank/DDBJ whole genome shotgun (WGS) entry which is preliminary data.</text>
</comment>
<dbReference type="SUPFAM" id="SSF56349">
    <property type="entry name" value="DNA breaking-rejoining enzymes"/>
    <property type="match status" value="1"/>
</dbReference>
<protein>
    <recommendedName>
        <fullName evidence="3">Tyr recombinase domain-containing protein</fullName>
    </recommendedName>
</protein>
<accession>A0A1J8NQI4</accession>
<dbReference type="GO" id="GO:0003677">
    <property type="term" value="F:DNA binding"/>
    <property type="evidence" value="ECO:0007669"/>
    <property type="project" value="InterPro"/>
</dbReference>
<gene>
    <name evidence="1" type="ORF">A1D18_00480</name>
</gene>
<keyword evidence="2" id="KW-1185">Reference proteome</keyword>
<evidence type="ECO:0008006" key="3">
    <source>
        <dbReference type="Google" id="ProtNLM"/>
    </source>
</evidence>
<reference evidence="1 2" key="1">
    <citation type="submission" date="2016-03" db="EMBL/GenBank/DDBJ databases">
        <title>Comparative genomics of Rickettsiella.</title>
        <authorList>
            <person name="Chandler C."/>
            <person name="Wang Y."/>
        </authorList>
    </citation>
    <scope>NUCLEOTIDE SEQUENCE [LARGE SCALE GENOMIC DNA]</scope>
    <source>
        <strain evidence="1 2">RCFS May 2013</strain>
    </source>
</reference>
<dbReference type="AlphaFoldDB" id="A0A1J8NQI4"/>
<proteinExistence type="predicted"/>
<dbReference type="InterPro" id="IPR011010">
    <property type="entry name" value="DNA_brk_join_enz"/>
</dbReference>
<dbReference type="STRING" id="1225476.A1D18_00480"/>
<dbReference type="Proteomes" id="UP000183924">
    <property type="component" value="Unassembled WGS sequence"/>
</dbReference>
<organism evidence="1 2">
    <name type="scientific">Candidatus Rickettsiella isopodorum</name>
    <dbReference type="NCBI Taxonomy" id="1225476"/>
    <lineage>
        <taxon>Bacteria</taxon>
        <taxon>Pseudomonadati</taxon>
        <taxon>Pseudomonadota</taxon>
        <taxon>Gammaproteobacteria</taxon>
        <taxon>Legionellales</taxon>
        <taxon>Coxiellaceae</taxon>
        <taxon>Rickettsiella</taxon>
    </lineage>
</organism>
<name>A0A1J8NQI4_9COXI</name>
<sequence>MGILACSKWNILTELQILGGWSSFDIVLRYAHLNSDQLMKAAERVSGTKLVHSVQTAAKGG</sequence>
<evidence type="ECO:0000313" key="1">
    <source>
        <dbReference type="EMBL" id="OIZ96246.1"/>
    </source>
</evidence>
<evidence type="ECO:0000313" key="2">
    <source>
        <dbReference type="Proteomes" id="UP000183924"/>
    </source>
</evidence>